<organism evidence="1">
    <name type="scientific">marine sediment metagenome</name>
    <dbReference type="NCBI Taxonomy" id="412755"/>
    <lineage>
        <taxon>unclassified sequences</taxon>
        <taxon>metagenomes</taxon>
        <taxon>ecological metagenomes</taxon>
    </lineage>
</organism>
<dbReference type="EMBL" id="LAZR01039117">
    <property type="protein sequence ID" value="KKL17797.1"/>
    <property type="molecule type" value="Genomic_DNA"/>
</dbReference>
<proteinExistence type="predicted"/>
<evidence type="ECO:0000313" key="1">
    <source>
        <dbReference type="EMBL" id="KKL17797.1"/>
    </source>
</evidence>
<reference evidence="1" key="1">
    <citation type="journal article" date="2015" name="Nature">
        <title>Complex archaea that bridge the gap between prokaryotes and eukaryotes.</title>
        <authorList>
            <person name="Spang A."/>
            <person name="Saw J.H."/>
            <person name="Jorgensen S.L."/>
            <person name="Zaremba-Niedzwiedzka K."/>
            <person name="Martijn J."/>
            <person name="Lind A.E."/>
            <person name="van Eijk R."/>
            <person name="Schleper C."/>
            <person name="Guy L."/>
            <person name="Ettema T.J."/>
        </authorList>
    </citation>
    <scope>NUCLEOTIDE SEQUENCE</scope>
</reference>
<accession>A0A0F9BV45</accession>
<sequence>MLSEYDRNHISDLVYGHGNWFSAHLIRLIIKADMQDRAKLKQAYPEHVEAVEKWLATGEG</sequence>
<dbReference type="AlphaFoldDB" id="A0A0F9BV45"/>
<protein>
    <submittedName>
        <fullName evidence="1">Uncharacterized protein</fullName>
    </submittedName>
</protein>
<comment type="caution">
    <text evidence="1">The sequence shown here is derived from an EMBL/GenBank/DDBJ whole genome shotgun (WGS) entry which is preliminary data.</text>
</comment>
<gene>
    <name evidence="1" type="ORF">LCGC14_2481950</name>
</gene>
<name>A0A0F9BV45_9ZZZZ</name>